<dbReference type="EMBL" id="JAZGJQ010000015">
    <property type="protein sequence ID" value="MEE6148201.1"/>
    <property type="molecule type" value="Genomic_DNA"/>
</dbReference>
<evidence type="ECO:0000313" key="2">
    <source>
        <dbReference type="Proteomes" id="UP001332931"/>
    </source>
</evidence>
<evidence type="ECO:0000313" key="1">
    <source>
        <dbReference type="EMBL" id="MEE6148201.1"/>
    </source>
</evidence>
<gene>
    <name evidence="1" type="primary">cas2e</name>
    <name evidence="1" type="ORF">VXJ25_09450</name>
</gene>
<protein>
    <submittedName>
        <fullName evidence="1">Type I-E CRISPR-associated endoribonuclease Cas2e</fullName>
    </submittedName>
</protein>
<keyword evidence="2" id="KW-1185">Reference proteome</keyword>
<sequence length="119" mass="13204">MLVIVLTACPVGLRGDLTRWLLEISPGVFVGSVSARVREGLWSRVLGMVHNGRAIMVYSSNNEQHLAFKTFQPDWQAFDCDGVELIKRPLGTDDATMVPVPESGWSNASKYHAARKYGR</sequence>
<dbReference type="CDD" id="cd09755">
    <property type="entry name" value="Cas2_I-E"/>
    <property type="match status" value="1"/>
</dbReference>
<reference evidence="1 2" key="1">
    <citation type="submission" date="2024-01" db="EMBL/GenBank/DDBJ databases">
        <title>Description of Olsenella sp. nov., isolated from pig feces.</title>
        <authorList>
            <person name="Chang Y.-H."/>
        </authorList>
    </citation>
    <scope>NUCLEOTIDE SEQUENCE [LARGE SCALE GENOMIC DNA]</scope>
    <source>
        <strain evidence="1 2">YH-ols2223</strain>
    </source>
</reference>
<dbReference type="Proteomes" id="UP001332931">
    <property type="component" value="Unassembled WGS sequence"/>
</dbReference>
<dbReference type="Gene3D" id="3.30.70.240">
    <property type="match status" value="1"/>
</dbReference>
<dbReference type="InterPro" id="IPR010152">
    <property type="entry name" value="CRISPR-assoc_prot_Cas2_sub"/>
</dbReference>
<dbReference type="Pfam" id="PF09707">
    <property type="entry name" value="Cas_Cas2CT1978"/>
    <property type="match status" value="1"/>
</dbReference>
<accession>A0ABU7RC94</accession>
<organism evidence="1 2">
    <name type="scientific">Olsenella absiana</name>
    <dbReference type="NCBI Taxonomy" id="3115222"/>
    <lineage>
        <taxon>Bacteria</taxon>
        <taxon>Bacillati</taxon>
        <taxon>Actinomycetota</taxon>
        <taxon>Coriobacteriia</taxon>
        <taxon>Coriobacteriales</taxon>
        <taxon>Atopobiaceae</taxon>
        <taxon>Olsenella</taxon>
    </lineage>
</organism>
<dbReference type="NCBIfam" id="TIGR01873">
    <property type="entry name" value="cas_CT1978"/>
    <property type="match status" value="1"/>
</dbReference>
<dbReference type="RefSeq" id="WP_330958969.1">
    <property type="nucleotide sequence ID" value="NZ_JAZGJQ010000015.1"/>
</dbReference>
<name>A0ABU7RC94_9ACTN</name>
<proteinExistence type="predicted"/>
<comment type="caution">
    <text evidence="1">The sequence shown here is derived from an EMBL/GenBank/DDBJ whole genome shotgun (WGS) entry which is preliminary data.</text>
</comment>